<dbReference type="InterPro" id="IPR036388">
    <property type="entry name" value="WH-like_DNA-bd_sf"/>
</dbReference>
<accession>A0A521G146</accession>
<evidence type="ECO:0000259" key="1">
    <source>
        <dbReference type="Pfam" id="PF01710"/>
    </source>
</evidence>
<protein>
    <submittedName>
        <fullName evidence="2">Transposase</fullName>
    </submittedName>
</protein>
<dbReference type="Proteomes" id="UP000316238">
    <property type="component" value="Unassembled WGS sequence"/>
</dbReference>
<keyword evidence="3" id="KW-1185">Reference proteome</keyword>
<dbReference type="InterPro" id="IPR009057">
    <property type="entry name" value="Homeodomain-like_sf"/>
</dbReference>
<reference evidence="2" key="1">
    <citation type="submission" date="2017-07" db="EMBL/GenBank/DDBJ databases">
        <title>The cable genome - Insights into the physiology and evolution of filamentous bacteria capable of sulfide oxidation via long distance electron transfer.</title>
        <authorList>
            <person name="Thorup C."/>
            <person name="Bjerg J.T."/>
            <person name="Schreiber L."/>
            <person name="Nielsen L.P."/>
            <person name="Kjeldsen K.U."/>
            <person name="Boesen T."/>
            <person name="Boggild A."/>
            <person name="Meysman F."/>
            <person name="Geelhoed J."/>
            <person name="Schramm A."/>
        </authorList>
    </citation>
    <scope>NUCLEOTIDE SEQUENCE [LARGE SCALE GENOMIC DNA]</scope>
    <source>
        <strain evidence="2">GS</strain>
    </source>
</reference>
<dbReference type="Gene3D" id="1.10.10.10">
    <property type="entry name" value="Winged helix-like DNA-binding domain superfamily/Winged helix DNA-binding domain"/>
    <property type="match status" value="1"/>
</dbReference>
<evidence type="ECO:0000313" key="3">
    <source>
        <dbReference type="Proteomes" id="UP000316238"/>
    </source>
</evidence>
<dbReference type="SUPFAM" id="SSF46689">
    <property type="entry name" value="Homeodomain-like"/>
    <property type="match status" value="1"/>
</dbReference>
<comment type="caution">
    <text evidence="2">The sequence shown here is derived from an EMBL/GenBank/DDBJ whole genome shotgun (WGS) entry which is preliminary data.</text>
</comment>
<dbReference type="Pfam" id="PF01710">
    <property type="entry name" value="HTH_Tnp_IS630"/>
    <property type="match status" value="1"/>
</dbReference>
<evidence type="ECO:0000313" key="2">
    <source>
        <dbReference type="EMBL" id="TAA74726.1"/>
    </source>
</evidence>
<dbReference type="EMBL" id="NQJD01000019">
    <property type="protein sequence ID" value="TAA74726.1"/>
    <property type="molecule type" value="Genomic_DNA"/>
</dbReference>
<dbReference type="InterPro" id="IPR002622">
    <property type="entry name" value="Transposase_14"/>
</dbReference>
<dbReference type="AlphaFoldDB" id="A0A521G146"/>
<gene>
    <name evidence="2" type="ORF">CDV28_11939</name>
</gene>
<proteinExistence type="predicted"/>
<organism evidence="2 3">
    <name type="scientific">Candidatus Electronema aureum</name>
    <dbReference type="NCBI Taxonomy" id="2005002"/>
    <lineage>
        <taxon>Bacteria</taxon>
        <taxon>Pseudomonadati</taxon>
        <taxon>Thermodesulfobacteriota</taxon>
        <taxon>Desulfobulbia</taxon>
        <taxon>Desulfobulbales</taxon>
        <taxon>Desulfobulbaceae</taxon>
        <taxon>Candidatus Electronema</taxon>
    </lineage>
</organism>
<sequence length="126" mass="15248">MAKAYSNDLRERVIKNYESGISKKEILDIFIISLDTLNRWIRKYKETGSIEPYKRTKYRTKKFSDEALLEHVLKNPSATLEERAMFFSVKHQSVYTRMKALWITRKKRFFSMKKEMRRKEMSSPLR</sequence>
<feature type="domain" description="Transposase Synechocystis PCC 6803" evidence="1">
    <location>
        <begin position="4"/>
        <end position="122"/>
    </location>
</feature>
<name>A0A521G146_9BACT</name>